<keyword evidence="4" id="KW-0812">Transmembrane</keyword>
<name>A0ABQ1JUQ5_9GAMM</name>
<keyword evidence="6" id="KW-0472">Membrane</keyword>
<comment type="caution">
    <text evidence="9">The sequence shown here is derived from an EMBL/GenBank/DDBJ whole genome shotgun (WGS) entry which is preliminary data.</text>
</comment>
<evidence type="ECO:0000256" key="6">
    <source>
        <dbReference type="ARBA" id="ARBA00023136"/>
    </source>
</evidence>
<sequence>MKLIKNKISLLILSSTIVTCAHATDVFRLEGFGSISKAMGGTATAYDVGPAGMMSNPATLSLMKEGTQFLIGVDIIVTDIYTRNLSTGEKASSLSNSQNRGPYSIPQLAITYRTGKYTVGIGVFGQGGIGTEYGNSSFLSQATGGLDTNLDVSSRLFVLNIPFAISYQFNEKLTIGASIDATWQGLNLNLLLGADQLGSLIQDGRVSGSMLPTLGEFPDLRGAHIGFTENKPVSNGISSWGVTAKMGLTYKIQKNTTLGMSYSTEGYMKDMTGDATLTVVDAVAGQVPVNGDVRVKDFKLPANITIGISHKISPDWMITSDFSRVFWENAMKDIDITYSSEMGQLGILLPQNYSDISIWSVGTNYHYQDWEFRAGYRTATTGLNNKTLAPTIPALPTKHLTAGFAYNFSKYSTLDFAYSYGFDGKMKNTSLPMTPVPIEASNTLNDFSISYTRNF</sequence>
<dbReference type="PANTHER" id="PTHR35093:SF8">
    <property type="entry name" value="OUTER MEMBRANE PROTEIN NMB0088-RELATED"/>
    <property type="match status" value="1"/>
</dbReference>
<dbReference type="Gene3D" id="2.40.160.60">
    <property type="entry name" value="Outer membrane protein transport protein (OMPP1/FadL/TodX)"/>
    <property type="match status" value="1"/>
</dbReference>
<dbReference type="SUPFAM" id="SSF56935">
    <property type="entry name" value="Porins"/>
    <property type="match status" value="1"/>
</dbReference>
<proteinExistence type="inferred from homology"/>
<reference evidence="10" key="1">
    <citation type="journal article" date="2019" name="Int. J. Syst. Evol. Microbiol.">
        <title>The Global Catalogue of Microorganisms (GCM) 10K type strain sequencing project: providing services to taxonomists for standard genome sequencing and annotation.</title>
        <authorList>
            <consortium name="The Broad Institute Genomics Platform"/>
            <consortium name="The Broad Institute Genome Sequencing Center for Infectious Disease"/>
            <person name="Wu L."/>
            <person name="Ma J."/>
        </authorList>
    </citation>
    <scope>NUCLEOTIDE SEQUENCE [LARGE SCALE GENOMIC DNA]</scope>
    <source>
        <strain evidence="10">CGMCC 1.15339</strain>
    </source>
</reference>
<evidence type="ECO:0000313" key="9">
    <source>
        <dbReference type="EMBL" id="GGB75143.1"/>
    </source>
</evidence>
<dbReference type="InterPro" id="IPR005017">
    <property type="entry name" value="OMPP1/FadL/TodX"/>
</dbReference>
<keyword evidence="10" id="KW-1185">Reference proteome</keyword>
<evidence type="ECO:0000256" key="7">
    <source>
        <dbReference type="ARBA" id="ARBA00023237"/>
    </source>
</evidence>
<dbReference type="EMBL" id="BMII01000049">
    <property type="protein sequence ID" value="GGB75143.1"/>
    <property type="molecule type" value="Genomic_DNA"/>
</dbReference>
<evidence type="ECO:0000256" key="5">
    <source>
        <dbReference type="ARBA" id="ARBA00022729"/>
    </source>
</evidence>
<evidence type="ECO:0000256" key="3">
    <source>
        <dbReference type="ARBA" id="ARBA00022452"/>
    </source>
</evidence>
<evidence type="ECO:0000256" key="2">
    <source>
        <dbReference type="ARBA" id="ARBA00008163"/>
    </source>
</evidence>
<comment type="similarity">
    <text evidence="2">Belongs to the OmpP1/FadL family.</text>
</comment>
<protein>
    <submittedName>
        <fullName evidence="9">Aromatic hydrocarbon degradation protein</fullName>
    </submittedName>
</protein>
<keyword evidence="7" id="KW-0998">Cell outer membrane</keyword>
<dbReference type="RefSeq" id="WP_188740998.1">
    <property type="nucleotide sequence ID" value="NZ_BMII01000049.1"/>
</dbReference>
<organism evidence="9 10">
    <name type="scientific">Shewanella inventionis</name>
    <dbReference type="NCBI Taxonomy" id="1738770"/>
    <lineage>
        <taxon>Bacteria</taxon>
        <taxon>Pseudomonadati</taxon>
        <taxon>Pseudomonadota</taxon>
        <taxon>Gammaproteobacteria</taxon>
        <taxon>Alteromonadales</taxon>
        <taxon>Shewanellaceae</taxon>
        <taxon>Shewanella</taxon>
    </lineage>
</organism>
<evidence type="ECO:0000256" key="4">
    <source>
        <dbReference type="ARBA" id="ARBA00022692"/>
    </source>
</evidence>
<feature type="chain" id="PRO_5046650466" evidence="8">
    <location>
        <begin position="24"/>
        <end position="455"/>
    </location>
</feature>
<keyword evidence="3" id="KW-1134">Transmembrane beta strand</keyword>
<evidence type="ECO:0000313" key="10">
    <source>
        <dbReference type="Proteomes" id="UP000617555"/>
    </source>
</evidence>
<dbReference type="Proteomes" id="UP000617555">
    <property type="component" value="Unassembled WGS sequence"/>
</dbReference>
<evidence type="ECO:0000256" key="8">
    <source>
        <dbReference type="SAM" id="SignalP"/>
    </source>
</evidence>
<dbReference type="Pfam" id="PF03349">
    <property type="entry name" value="Toluene_X"/>
    <property type="match status" value="1"/>
</dbReference>
<feature type="signal peptide" evidence="8">
    <location>
        <begin position="1"/>
        <end position="23"/>
    </location>
</feature>
<dbReference type="PANTHER" id="PTHR35093">
    <property type="entry name" value="OUTER MEMBRANE PROTEIN NMB0088-RELATED"/>
    <property type="match status" value="1"/>
</dbReference>
<keyword evidence="5 8" id="KW-0732">Signal</keyword>
<evidence type="ECO:0000256" key="1">
    <source>
        <dbReference type="ARBA" id="ARBA00004571"/>
    </source>
</evidence>
<accession>A0ABQ1JUQ5</accession>
<comment type="subcellular location">
    <subcellularLocation>
        <location evidence="1">Cell outer membrane</location>
        <topology evidence="1">Multi-pass membrane protein</topology>
    </subcellularLocation>
</comment>
<gene>
    <name evidence="9" type="ORF">GCM10011607_39350</name>
</gene>